<dbReference type="InterPro" id="IPR051473">
    <property type="entry name" value="P2Ox-like"/>
</dbReference>
<dbReference type="PANTHER" id="PTHR42784">
    <property type="entry name" value="PYRANOSE 2-OXIDASE"/>
    <property type="match status" value="1"/>
</dbReference>
<evidence type="ECO:0000256" key="4">
    <source>
        <dbReference type="ARBA" id="ARBA00022827"/>
    </source>
</evidence>
<keyword evidence="3" id="KW-0285">Flavoprotein</keyword>
<dbReference type="AlphaFoldDB" id="A0A432UYW7"/>
<dbReference type="Proteomes" id="UP000281647">
    <property type="component" value="Unassembled WGS sequence"/>
</dbReference>
<dbReference type="RefSeq" id="WP_128628919.1">
    <property type="nucleotide sequence ID" value="NZ_RKST01000094.1"/>
</dbReference>
<keyword evidence="4" id="KW-0274">FAD</keyword>
<sequence length="420" mass="46082">MEVLNLSPKAPPDRFDEEGLHSFYWQFARSRVDRLDIMRFGREFMTRQPENTHVLLDASVTHVGLSADGSRFSHLDVASMEGKRARINADLCVLAAGGIENARLLLASNDVHSPGIGNCHDVVGRYLMDHAGACIGRIPTEQMAALAKLFGFFGVHHKGRAHMFMHGLALTSEIQEREELLNAAIYFATERAPDDPWDALKQLVSRRSTNVRRDLRSVAAGSGLITKGIGMKMLSHPRTPKAFKDLVVNTAISLSPNLVADEFQSQGVPHKLVGLRIEAISEQIPNPDSRISLSSGKDRLGVPLAKVNWQINDAERQTLVRIAELSRAALMKAGLPAPTLETWARERRPQDIVIIDMAHTLGTTRMSADAKTGVVDQNCRVHGVHNLYVAGGSVFPTSGHANPTLMILAFAIRLADHLNS</sequence>
<protein>
    <submittedName>
        <fullName evidence="7">GMC family oxidoreductase</fullName>
    </submittedName>
</protein>
<dbReference type="InterPro" id="IPR036188">
    <property type="entry name" value="FAD/NAD-bd_sf"/>
</dbReference>
<keyword evidence="8" id="KW-1185">Reference proteome</keyword>
<evidence type="ECO:0000313" key="8">
    <source>
        <dbReference type="Proteomes" id="UP000281647"/>
    </source>
</evidence>
<reference evidence="7 8" key="1">
    <citation type="submission" date="2018-11" db="EMBL/GenBank/DDBJ databases">
        <title>Pseudaminobacter arsenicus sp. nov., an arsenic-resistant bacterium isolated from arsenic-rich aquifers.</title>
        <authorList>
            <person name="Mu Y."/>
        </authorList>
    </citation>
    <scope>NUCLEOTIDE SEQUENCE [LARGE SCALE GENOMIC DNA]</scope>
    <source>
        <strain evidence="7 8">CB3</strain>
    </source>
</reference>
<evidence type="ECO:0000256" key="3">
    <source>
        <dbReference type="ARBA" id="ARBA00022630"/>
    </source>
</evidence>
<name>A0A432UYW7_9HYPH</name>
<gene>
    <name evidence="7" type="ORF">EET67_25350</name>
</gene>
<comment type="similarity">
    <text evidence="2">Belongs to the GMC oxidoreductase family.</text>
</comment>
<evidence type="ECO:0000256" key="5">
    <source>
        <dbReference type="ARBA" id="ARBA00023002"/>
    </source>
</evidence>
<keyword evidence="5" id="KW-0560">Oxidoreductase</keyword>
<feature type="domain" description="Glucose-methanol-choline oxidoreductase C-terminal" evidence="6">
    <location>
        <begin position="285"/>
        <end position="411"/>
    </location>
</feature>
<feature type="non-terminal residue" evidence="7">
    <location>
        <position position="420"/>
    </location>
</feature>
<dbReference type="SUPFAM" id="SSF51905">
    <property type="entry name" value="FAD/NAD(P)-binding domain"/>
    <property type="match status" value="1"/>
</dbReference>
<evidence type="ECO:0000259" key="6">
    <source>
        <dbReference type="Pfam" id="PF05199"/>
    </source>
</evidence>
<accession>A0A432UYW7</accession>
<dbReference type="Pfam" id="PF05199">
    <property type="entry name" value="GMC_oxred_C"/>
    <property type="match status" value="1"/>
</dbReference>
<dbReference type="InterPro" id="IPR007867">
    <property type="entry name" value="GMC_OxRtase_C"/>
</dbReference>
<proteinExistence type="inferred from homology"/>
<comment type="cofactor">
    <cofactor evidence="1">
        <name>FAD</name>
        <dbReference type="ChEBI" id="CHEBI:57692"/>
    </cofactor>
</comment>
<evidence type="ECO:0000256" key="1">
    <source>
        <dbReference type="ARBA" id="ARBA00001974"/>
    </source>
</evidence>
<dbReference type="OrthoDB" id="9798604at2"/>
<dbReference type="PANTHER" id="PTHR42784:SF1">
    <property type="entry name" value="PYRANOSE 2-OXIDASE"/>
    <property type="match status" value="1"/>
</dbReference>
<dbReference type="GO" id="GO:0016614">
    <property type="term" value="F:oxidoreductase activity, acting on CH-OH group of donors"/>
    <property type="evidence" value="ECO:0007669"/>
    <property type="project" value="InterPro"/>
</dbReference>
<organism evidence="7 8">
    <name type="scientific">Borborobacter arsenicus</name>
    <dbReference type="NCBI Taxonomy" id="1851146"/>
    <lineage>
        <taxon>Bacteria</taxon>
        <taxon>Pseudomonadati</taxon>
        <taxon>Pseudomonadota</taxon>
        <taxon>Alphaproteobacteria</taxon>
        <taxon>Hyphomicrobiales</taxon>
        <taxon>Phyllobacteriaceae</taxon>
        <taxon>Borborobacter</taxon>
    </lineage>
</organism>
<evidence type="ECO:0000313" key="7">
    <source>
        <dbReference type="EMBL" id="RUM95081.1"/>
    </source>
</evidence>
<evidence type="ECO:0000256" key="2">
    <source>
        <dbReference type="ARBA" id="ARBA00010790"/>
    </source>
</evidence>
<dbReference type="EMBL" id="RKST01000094">
    <property type="protein sequence ID" value="RUM95081.1"/>
    <property type="molecule type" value="Genomic_DNA"/>
</dbReference>
<comment type="caution">
    <text evidence="7">The sequence shown here is derived from an EMBL/GenBank/DDBJ whole genome shotgun (WGS) entry which is preliminary data.</text>
</comment>
<dbReference type="Gene3D" id="3.50.50.60">
    <property type="entry name" value="FAD/NAD(P)-binding domain"/>
    <property type="match status" value="2"/>
</dbReference>